<feature type="region of interest" description="Disordered" evidence="1">
    <location>
        <begin position="126"/>
        <end position="146"/>
    </location>
</feature>
<name>A0A9D4SDQ9_DERFA</name>
<comment type="caution">
    <text evidence="3">The sequence shown here is derived from an EMBL/GenBank/DDBJ whole genome shotgun (WGS) entry which is preliminary data.</text>
</comment>
<dbReference type="Gene3D" id="1.10.167.10">
    <property type="entry name" value="Regulator of G-protein Signalling 4, domain 2"/>
    <property type="match status" value="1"/>
</dbReference>
<dbReference type="PRINTS" id="PR01301">
    <property type="entry name" value="RGSPROTEIN"/>
</dbReference>
<sequence length="574" mass="67677">MHLDQLLRYENGRKLFMEFLRKEFSEENLEFWLECQRLKNMIIIDDKSNKTLIKEIYSKYISLNGSKTINIDCKTLKTIRMNINNPPINIYDQAARHVFELMKNDSYERFLQTSEYRNFRSNLSMKNSDRLSSNRKRKSIPINPIDDSIRSNRLEQTGYYRDTDNRSPQIQIYQNSPILARRWTNHQFIKVIMPNGSHEFVSIIQQSTIGLVIENLLMKRSMKNYRFKIIAINNNKEIEPTRNISSLVKTDIRIERVINFSLRFPEGYMLNIETNPNKLAYYTIKSILTRFGIVIHDVELTTENGVTLYVNSLLKTSSILDECVINVKYMSSLRTFLDLSDFNDLNPLIDDGIIIKSVKFKKYHTQKEKPFDFFAIDCRDDGQSKNLKMVKCENSLYENVDNNPMEDLENVNLENLSFSSETKTEEFLQNMMLNEPNRFKFTCSTGEQNYENVQVKTKEIGDNDNNGVNNNHLHHARFVYIDEPFYENDQIIRREEIKRKNISKLPRTSENQTESPFTKYIQKSMKFSKSQCSECRSPPSQSKDFFDPSQCPDLISTCTPRTRIRTLSKFHKFV</sequence>
<dbReference type="Pfam" id="PF00615">
    <property type="entry name" value="RGS"/>
    <property type="match status" value="1"/>
</dbReference>
<dbReference type="GO" id="GO:0005886">
    <property type="term" value="C:plasma membrane"/>
    <property type="evidence" value="ECO:0007669"/>
    <property type="project" value="TreeGrafter"/>
</dbReference>
<dbReference type="PANTHER" id="PTHR45945:SF3">
    <property type="entry name" value="REGULATOR OF G-PROTEIN SIGNALING LOCO"/>
    <property type="match status" value="1"/>
</dbReference>
<reference evidence="3" key="1">
    <citation type="submission" date="2020-06" db="EMBL/GenBank/DDBJ databases">
        <authorList>
            <person name="Ji K."/>
            <person name="Li J."/>
        </authorList>
    </citation>
    <scope>NUCLEOTIDE SEQUENCE</scope>
    <source>
        <strain evidence="3">JKM2019</strain>
        <tissue evidence="3">Whole body</tissue>
    </source>
</reference>
<dbReference type="PROSITE" id="PS50132">
    <property type="entry name" value="RGS"/>
    <property type="match status" value="1"/>
</dbReference>
<dbReference type="InterPro" id="IPR016137">
    <property type="entry name" value="RGS"/>
</dbReference>
<feature type="domain" description="RGS" evidence="2">
    <location>
        <begin position="2"/>
        <end position="120"/>
    </location>
</feature>
<evidence type="ECO:0000313" key="3">
    <source>
        <dbReference type="EMBL" id="KAH7637270.1"/>
    </source>
</evidence>
<dbReference type="Gene3D" id="3.10.20.90">
    <property type="entry name" value="Phosphatidylinositol 3-kinase Catalytic Subunit, Chain A, domain 1"/>
    <property type="match status" value="1"/>
</dbReference>
<dbReference type="InterPro" id="IPR046995">
    <property type="entry name" value="RGS10/12/14-like"/>
</dbReference>
<evidence type="ECO:0000256" key="1">
    <source>
        <dbReference type="SAM" id="MobiDB-lite"/>
    </source>
</evidence>
<gene>
    <name evidence="3" type="ORF">HUG17_7476</name>
</gene>
<dbReference type="InterPro" id="IPR036305">
    <property type="entry name" value="RGS_sf"/>
</dbReference>
<dbReference type="EMBL" id="SDOV01000009">
    <property type="protein sequence ID" value="KAH7637270.1"/>
    <property type="molecule type" value="Genomic_DNA"/>
</dbReference>
<dbReference type="GO" id="GO:0008277">
    <property type="term" value="P:regulation of G protein-coupled receptor signaling pathway"/>
    <property type="evidence" value="ECO:0007669"/>
    <property type="project" value="TreeGrafter"/>
</dbReference>
<dbReference type="AlphaFoldDB" id="A0A9D4SDQ9"/>
<protein>
    <submittedName>
        <fullName evidence="3">Regulator of g-signaling-like protein</fullName>
    </submittedName>
</protein>
<evidence type="ECO:0000259" key="2">
    <source>
        <dbReference type="PROSITE" id="PS50132"/>
    </source>
</evidence>
<dbReference type="GO" id="GO:0005096">
    <property type="term" value="F:GTPase activator activity"/>
    <property type="evidence" value="ECO:0007669"/>
    <property type="project" value="InterPro"/>
</dbReference>
<dbReference type="SUPFAM" id="SSF48097">
    <property type="entry name" value="Regulator of G-protein signaling, RGS"/>
    <property type="match status" value="1"/>
</dbReference>
<proteinExistence type="predicted"/>
<dbReference type="GO" id="GO:0005737">
    <property type="term" value="C:cytoplasm"/>
    <property type="evidence" value="ECO:0007669"/>
    <property type="project" value="TreeGrafter"/>
</dbReference>
<dbReference type="PANTHER" id="PTHR45945">
    <property type="entry name" value="REGULATOR OF G-PROTEIN SIGNALING LOCO"/>
    <property type="match status" value="1"/>
</dbReference>
<dbReference type="SMART" id="SM00315">
    <property type="entry name" value="RGS"/>
    <property type="match status" value="1"/>
</dbReference>
<accession>A0A9D4SDQ9</accession>
<organism evidence="3">
    <name type="scientific">Dermatophagoides farinae</name>
    <name type="common">American house dust mite</name>
    <dbReference type="NCBI Taxonomy" id="6954"/>
    <lineage>
        <taxon>Eukaryota</taxon>
        <taxon>Metazoa</taxon>
        <taxon>Ecdysozoa</taxon>
        <taxon>Arthropoda</taxon>
        <taxon>Chelicerata</taxon>
        <taxon>Arachnida</taxon>
        <taxon>Acari</taxon>
        <taxon>Acariformes</taxon>
        <taxon>Sarcoptiformes</taxon>
        <taxon>Astigmata</taxon>
        <taxon>Psoroptidia</taxon>
        <taxon>Analgoidea</taxon>
        <taxon>Pyroglyphidae</taxon>
        <taxon>Dermatophagoidinae</taxon>
        <taxon>Dermatophagoides</taxon>
    </lineage>
</organism>
<dbReference type="GO" id="GO:0005634">
    <property type="term" value="C:nucleus"/>
    <property type="evidence" value="ECO:0007669"/>
    <property type="project" value="TreeGrafter"/>
</dbReference>
<dbReference type="InterPro" id="IPR044926">
    <property type="entry name" value="RGS_subdomain_2"/>
</dbReference>
<dbReference type="Proteomes" id="UP000828236">
    <property type="component" value="Unassembled WGS sequence"/>
</dbReference>
<reference evidence="3" key="2">
    <citation type="journal article" date="2021" name="World Allergy Organ. J.">
        <title>Chromosome-level assembly of Dermatophagoides farinae genome and transcriptome reveals two novel allergens Der f 37 and Der f 39.</title>
        <authorList>
            <person name="Chen J."/>
            <person name="Cai Z."/>
            <person name="Fan D."/>
            <person name="Hu J."/>
            <person name="Hou Y."/>
            <person name="He Y."/>
            <person name="Zhang Z."/>
            <person name="Zhao Z."/>
            <person name="Gao P."/>
            <person name="Hu W."/>
            <person name="Sun J."/>
            <person name="Li J."/>
            <person name="Ji K."/>
        </authorList>
    </citation>
    <scope>NUCLEOTIDE SEQUENCE</scope>
    <source>
        <strain evidence="3">JKM2019</strain>
    </source>
</reference>